<dbReference type="Gene3D" id="3.90.75.20">
    <property type="match status" value="1"/>
</dbReference>
<dbReference type="GO" id="GO:0005737">
    <property type="term" value="C:cytoplasm"/>
    <property type="evidence" value="ECO:0007669"/>
    <property type="project" value="TreeGrafter"/>
</dbReference>
<evidence type="ECO:0000256" key="4">
    <source>
        <dbReference type="PROSITE-ProRule" id="PRU00134"/>
    </source>
</evidence>
<dbReference type="Gene3D" id="6.10.140.2220">
    <property type="match status" value="1"/>
</dbReference>
<feature type="domain" description="MYND-type" evidence="5">
    <location>
        <begin position="188"/>
        <end position="226"/>
    </location>
</feature>
<dbReference type="EnsemblMetazoa" id="SMAR014352-RA">
    <property type="protein sequence ID" value="SMAR014352-PA"/>
    <property type="gene ID" value="SMAR014352"/>
</dbReference>
<dbReference type="InterPro" id="IPR032978">
    <property type="entry name" value="ZMYND19"/>
</dbReference>
<accession>T1JKH2</accession>
<dbReference type="InterPro" id="IPR003615">
    <property type="entry name" value="HNH_nuc"/>
</dbReference>
<keyword evidence="7" id="KW-1185">Reference proteome</keyword>
<dbReference type="eggNOG" id="ENOG502QUSS">
    <property type="taxonomic scope" value="Eukaryota"/>
</dbReference>
<dbReference type="HOGENOM" id="CLU_084232_0_0_1"/>
<keyword evidence="2 4" id="KW-0863">Zinc-finger</keyword>
<dbReference type="InterPro" id="IPR002893">
    <property type="entry name" value="Znf_MYND"/>
</dbReference>
<reference evidence="7" key="1">
    <citation type="submission" date="2011-05" db="EMBL/GenBank/DDBJ databases">
        <authorList>
            <person name="Richards S.R."/>
            <person name="Qu J."/>
            <person name="Jiang H."/>
            <person name="Jhangiani S.N."/>
            <person name="Agravi P."/>
            <person name="Goodspeed R."/>
            <person name="Gross S."/>
            <person name="Mandapat C."/>
            <person name="Jackson L."/>
            <person name="Mathew T."/>
            <person name="Pu L."/>
            <person name="Thornton R."/>
            <person name="Saada N."/>
            <person name="Wilczek-Boney K.B."/>
            <person name="Lee S."/>
            <person name="Kovar C."/>
            <person name="Wu Y."/>
            <person name="Scherer S.E."/>
            <person name="Worley K.C."/>
            <person name="Muzny D.M."/>
            <person name="Gibbs R."/>
        </authorList>
    </citation>
    <scope>NUCLEOTIDE SEQUENCE</scope>
    <source>
        <strain evidence="7">Brora</strain>
    </source>
</reference>
<evidence type="ECO:0000256" key="2">
    <source>
        <dbReference type="ARBA" id="ARBA00022771"/>
    </source>
</evidence>
<dbReference type="Proteomes" id="UP000014500">
    <property type="component" value="Unassembled WGS sequence"/>
</dbReference>
<dbReference type="GO" id="GO:0016020">
    <property type="term" value="C:membrane"/>
    <property type="evidence" value="ECO:0007669"/>
    <property type="project" value="TreeGrafter"/>
</dbReference>
<dbReference type="GO" id="GO:0045202">
    <property type="term" value="C:synapse"/>
    <property type="evidence" value="ECO:0007669"/>
    <property type="project" value="TreeGrafter"/>
</dbReference>
<dbReference type="GO" id="GO:0008270">
    <property type="term" value="F:zinc ion binding"/>
    <property type="evidence" value="ECO:0007669"/>
    <property type="project" value="UniProtKB-KW"/>
</dbReference>
<dbReference type="PROSITE" id="PS50865">
    <property type="entry name" value="ZF_MYND_2"/>
    <property type="match status" value="1"/>
</dbReference>
<name>T1JKH2_STRMM</name>
<proteinExistence type="predicted"/>
<dbReference type="PANTHER" id="PTHR46831">
    <property type="entry name" value="ZINC FINGER MYND DOMAIN-CONTAINING PROTEIN 19"/>
    <property type="match status" value="1"/>
</dbReference>
<organism evidence="6 7">
    <name type="scientific">Strigamia maritima</name>
    <name type="common">European centipede</name>
    <name type="synonym">Geophilus maritimus</name>
    <dbReference type="NCBI Taxonomy" id="126957"/>
    <lineage>
        <taxon>Eukaryota</taxon>
        <taxon>Metazoa</taxon>
        <taxon>Ecdysozoa</taxon>
        <taxon>Arthropoda</taxon>
        <taxon>Myriapoda</taxon>
        <taxon>Chilopoda</taxon>
        <taxon>Pleurostigmophora</taxon>
        <taxon>Geophilomorpha</taxon>
        <taxon>Linotaeniidae</taxon>
        <taxon>Strigamia</taxon>
    </lineage>
</organism>
<keyword evidence="1" id="KW-0479">Metal-binding</keyword>
<dbReference type="Pfam" id="PF01753">
    <property type="entry name" value="zf-MYND"/>
    <property type="match status" value="1"/>
</dbReference>
<dbReference type="EMBL" id="JH431916">
    <property type="status" value="NOT_ANNOTATED_CDS"/>
    <property type="molecule type" value="Genomic_DNA"/>
</dbReference>
<reference evidence="6" key="2">
    <citation type="submission" date="2015-02" db="UniProtKB">
        <authorList>
            <consortium name="EnsemblMetazoa"/>
        </authorList>
    </citation>
    <scope>IDENTIFICATION</scope>
</reference>
<protein>
    <recommendedName>
        <fullName evidence="5">MYND-type domain-containing protein</fullName>
    </recommendedName>
</protein>
<dbReference type="OMA" id="FYECHYP"/>
<dbReference type="SUPFAM" id="SSF144232">
    <property type="entry name" value="HIT/MYND zinc finger-like"/>
    <property type="match status" value="1"/>
</dbReference>
<evidence type="ECO:0000313" key="7">
    <source>
        <dbReference type="Proteomes" id="UP000014500"/>
    </source>
</evidence>
<evidence type="ECO:0000259" key="5">
    <source>
        <dbReference type="PROSITE" id="PS50865"/>
    </source>
</evidence>
<dbReference type="AlphaFoldDB" id="T1JKH2"/>
<dbReference type="STRING" id="126957.T1JKH2"/>
<dbReference type="PhylomeDB" id="T1JKH2"/>
<sequence>MKILLESGDNSPPMSGFKLGIVRLGRAAGKTKYALLDERDIQLVQQYAFEARVEVDRDGNGAKIYAYAYDINRGRSSGQHVHELLWERHSGGIAPGFKVIHKNGVTVDNRMENLALVSCNTKEPIFEEPHTKNREQSLYWVAIQQLPADPVEEQYPESFITKFYNANGEIVEEEDDSTCYYECHYPPCTNMEKELREFSICGRCQEARYCGTYCQQKDWPVHKKFCRERKRPCLSERPPER</sequence>
<evidence type="ECO:0000256" key="1">
    <source>
        <dbReference type="ARBA" id="ARBA00022723"/>
    </source>
</evidence>
<keyword evidence="3" id="KW-0862">Zinc</keyword>
<evidence type="ECO:0000256" key="3">
    <source>
        <dbReference type="ARBA" id="ARBA00022833"/>
    </source>
</evidence>
<evidence type="ECO:0000313" key="6">
    <source>
        <dbReference type="EnsemblMetazoa" id="SMAR014352-PA"/>
    </source>
</evidence>
<dbReference type="Pfam" id="PF13392">
    <property type="entry name" value="HNH_3"/>
    <property type="match status" value="1"/>
</dbReference>
<dbReference type="PANTHER" id="PTHR46831:SF1">
    <property type="entry name" value="ZINC FINGER MYND DOMAIN-CONTAINING PROTEIN 19"/>
    <property type="match status" value="1"/>
</dbReference>
<dbReference type="InterPro" id="IPR044925">
    <property type="entry name" value="His-Me_finger_sf"/>
</dbReference>
<dbReference type="SUPFAM" id="SSF54060">
    <property type="entry name" value="His-Me finger endonucleases"/>
    <property type="match status" value="1"/>
</dbReference>